<sequence length="29" mass="3132">MRQLNKLITPEGSPPPTSPINHHTHSPSG</sequence>
<accession>A8E0Z4</accession>
<protein>
    <submittedName>
        <fullName evidence="2">15.8g5 protein</fullName>
    </submittedName>
</protein>
<evidence type="ECO:0000313" key="2">
    <source>
        <dbReference type="EMBL" id="CAO98964.1"/>
    </source>
</evidence>
<dbReference type="KEGG" id="vg:40525932"/>
<reference evidence="2" key="1">
    <citation type="submission" date="2007-08" db="EMBL/GenBank/DDBJ databases">
        <authorList>
            <person name="Lanzrein B."/>
        </authorList>
    </citation>
    <scope>NUCLEOTIDE SEQUENCE</scope>
</reference>
<dbReference type="GeneID" id="40525932"/>
<name>A8E0Z4_9VIRU</name>
<reference evidence="2" key="2">
    <citation type="submission" date="2007-09" db="EMBL/GenBank/DDBJ databases">
        <authorList>
            <person name="Wetterwald C."/>
        </authorList>
    </citation>
    <scope>NUCLEOTIDE SEQUENCE</scope>
</reference>
<dbReference type="RefSeq" id="YP_009665770.1">
    <property type="nucleotide sequence ID" value="NC_043267.1"/>
</dbReference>
<feature type="region of interest" description="Disordered" evidence="1">
    <location>
        <begin position="1"/>
        <end position="29"/>
    </location>
</feature>
<gene>
    <name evidence="2" type="primary">15.8g5</name>
</gene>
<proteinExistence type="predicted"/>
<organism evidence="2">
    <name type="scientific">Bracoviriform inaniti</name>
    <dbReference type="NCBI Taxonomy" id="36344"/>
    <lineage>
        <taxon>Viruses</taxon>
        <taxon>Viruses incertae sedis</taxon>
        <taxon>Polydnaviriformidae</taxon>
        <taxon>Bracoviriform</taxon>
    </lineage>
</organism>
<evidence type="ECO:0000256" key="1">
    <source>
        <dbReference type="SAM" id="MobiDB-lite"/>
    </source>
</evidence>
<dbReference type="EMBL" id="AM850131">
    <property type="protein sequence ID" value="CAO98964.1"/>
    <property type="molecule type" value="Genomic_DNA"/>
</dbReference>